<organism evidence="1 2">
    <name type="scientific">Adiantum capillus-veneris</name>
    <name type="common">Maidenhair fern</name>
    <dbReference type="NCBI Taxonomy" id="13818"/>
    <lineage>
        <taxon>Eukaryota</taxon>
        <taxon>Viridiplantae</taxon>
        <taxon>Streptophyta</taxon>
        <taxon>Embryophyta</taxon>
        <taxon>Tracheophyta</taxon>
        <taxon>Polypodiopsida</taxon>
        <taxon>Polypodiidae</taxon>
        <taxon>Polypodiales</taxon>
        <taxon>Pteridineae</taxon>
        <taxon>Pteridaceae</taxon>
        <taxon>Vittarioideae</taxon>
        <taxon>Adiantum</taxon>
    </lineage>
</organism>
<dbReference type="AlphaFoldDB" id="A0A9D4V5B0"/>
<proteinExistence type="predicted"/>
<evidence type="ECO:0000313" key="1">
    <source>
        <dbReference type="EMBL" id="KAI5079473.1"/>
    </source>
</evidence>
<accession>A0A9D4V5B0</accession>
<dbReference type="EMBL" id="JABFUD020000005">
    <property type="protein sequence ID" value="KAI5079473.1"/>
    <property type="molecule type" value="Genomic_DNA"/>
</dbReference>
<sequence>MAAWAMEESAPPCLRREALRALVEQYYLEEDACSAAAAHDVKEGREKKERVAEVVWWCMASYRKLSWRLFQEFWNLYLESLVEDLPFLREAVRELGQRLGGIKKEQLLLQQQQSHLHLHMMHFLDDPHVAKYKEAHVAPADWYADWYNRQKRPLVMVFGLTLSKESYKGI</sequence>
<keyword evidence="2" id="KW-1185">Reference proteome</keyword>
<reference evidence="1 2" key="1">
    <citation type="submission" date="2021-01" db="EMBL/GenBank/DDBJ databases">
        <title>Adiantum capillus-veneris genome.</title>
        <authorList>
            <person name="Fang Y."/>
            <person name="Liao Q."/>
        </authorList>
    </citation>
    <scope>NUCLEOTIDE SEQUENCE [LARGE SCALE GENOMIC DNA]</scope>
    <source>
        <strain evidence="1">H3</strain>
        <tissue evidence="1">Leaf</tissue>
    </source>
</reference>
<protein>
    <submittedName>
        <fullName evidence="1">Uncharacterized protein</fullName>
    </submittedName>
</protein>
<gene>
    <name evidence="1" type="ORF">GOP47_0004952</name>
</gene>
<comment type="caution">
    <text evidence="1">The sequence shown here is derived from an EMBL/GenBank/DDBJ whole genome shotgun (WGS) entry which is preliminary data.</text>
</comment>
<evidence type="ECO:0000313" key="2">
    <source>
        <dbReference type="Proteomes" id="UP000886520"/>
    </source>
</evidence>
<name>A0A9D4V5B0_ADICA</name>
<dbReference type="Proteomes" id="UP000886520">
    <property type="component" value="Chromosome 5"/>
</dbReference>